<dbReference type="EMBL" id="WOCE01000007">
    <property type="protein sequence ID" value="KAE9610085.1"/>
    <property type="molecule type" value="Genomic_DNA"/>
</dbReference>
<proteinExistence type="predicted"/>
<sequence>MFENIEVGFKIILYLDVCKQGASTTCYVALSPQTEGVSWKCWDFVFPSYVEKSPIRANLLVSLWSSGKSDFFGK</sequence>
<comment type="caution">
    <text evidence="1">The sequence shown here is derived from an EMBL/GenBank/DDBJ whole genome shotgun (WGS) entry which is preliminary data.</text>
</comment>
<evidence type="ECO:0000313" key="2">
    <source>
        <dbReference type="Proteomes" id="UP000447434"/>
    </source>
</evidence>
<accession>A0A6A4Q7E7</accession>
<dbReference type="AlphaFoldDB" id="A0A6A4Q7E7"/>
<gene>
    <name evidence="1" type="ORF">Lalb_Chr07g0182861</name>
</gene>
<reference evidence="2" key="1">
    <citation type="journal article" date="2020" name="Nat. Commun.">
        <title>Genome sequence of the cluster root forming white lupin.</title>
        <authorList>
            <person name="Hufnagel B."/>
            <person name="Marques A."/>
            <person name="Soriano A."/>
            <person name="Marques L."/>
            <person name="Divol F."/>
            <person name="Doumas P."/>
            <person name="Sallet E."/>
            <person name="Mancinotti D."/>
            <person name="Carrere S."/>
            <person name="Marande W."/>
            <person name="Arribat S."/>
            <person name="Keller J."/>
            <person name="Huneau C."/>
            <person name="Blein T."/>
            <person name="Aime D."/>
            <person name="Laguerre M."/>
            <person name="Taylor J."/>
            <person name="Schubert V."/>
            <person name="Nelson M."/>
            <person name="Geu-Flores F."/>
            <person name="Crespi M."/>
            <person name="Gallardo-Guerrero K."/>
            <person name="Delaux P.-M."/>
            <person name="Salse J."/>
            <person name="Berges H."/>
            <person name="Guyot R."/>
            <person name="Gouzy J."/>
            <person name="Peret B."/>
        </authorList>
    </citation>
    <scope>NUCLEOTIDE SEQUENCE [LARGE SCALE GENOMIC DNA]</scope>
    <source>
        <strain evidence="2">cv. Amiga</strain>
    </source>
</reference>
<organism evidence="1 2">
    <name type="scientific">Lupinus albus</name>
    <name type="common">White lupine</name>
    <name type="synonym">Lupinus termis</name>
    <dbReference type="NCBI Taxonomy" id="3870"/>
    <lineage>
        <taxon>Eukaryota</taxon>
        <taxon>Viridiplantae</taxon>
        <taxon>Streptophyta</taxon>
        <taxon>Embryophyta</taxon>
        <taxon>Tracheophyta</taxon>
        <taxon>Spermatophyta</taxon>
        <taxon>Magnoliopsida</taxon>
        <taxon>eudicotyledons</taxon>
        <taxon>Gunneridae</taxon>
        <taxon>Pentapetalae</taxon>
        <taxon>rosids</taxon>
        <taxon>fabids</taxon>
        <taxon>Fabales</taxon>
        <taxon>Fabaceae</taxon>
        <taxon>Papilionoideae</taxon>
        <taxon>50 kb inversion clade</taxon>
        <taxon>genistoids sensu lato</taxon>
        <taxon>core genistoids</taxon>
        <taxon>Genisteae</taxon>
        <taxon>Lupinus</taxon>
    </lineage>
</organism>
<keyword evidence="2" id="KW-1185">Reference proteome</keyword>
<evidence type="ECO:0000313" key="1">
    <source>
        <dbReference type="EMBL" id="KAE9610085.1"/>
    </source>
</evidence>
<name>A0A6A4Q7E7_LUPAL</name>
<protein>
    <submittedName>
        <fullName evidence="1">Uncharacterized protein</fullName>
    </submittedName>
</protein>
<dbReference type="Proteomes" id="UP000447434">
    <property type="component" value="Chromosome 7"/>
</dbReference>